<dbReference type="Gene3D" id="2.60.40.2370">
    <property type="entry name" value="NigD-like, C-terminal beta sandwich domain"/>
    <property type="match status" value="1"/>
</dbReference>
<feature type="domain" description="NigD-like N-terminal OB" evidence="2">
    <location>
        <begin position="38"/>
        <end position="102"/>
    </location>
</feature>
<evidence type="ECO:0000313" key="4">
    <source>
        <dbReference type="EMBL" id="TFH77176.1"/>
    </source>
</evidence>
<feature type="domain" description="NigD-like C-terminal" evidence="3">
    <location>
        <begin position="114"/>
        <end position="223"/>
    </location>
</feature>
<feature type="chain" id="PRO_5021220108" description="NigD-like C-terminal beta sandwich domain-containing protein" evidence="1">
    <location>
        <begin position="23"/>
        <end position="245"/>
    </location>
</feature>
<dbReference type="InterPro" id="IPR038143">
    <property type="entry name" value="NigD-like_C_dom_sf"/>
</dbReference>
<keyword evidence="1" id="KW-0732">Signal</keyword>
<keyword evidence="5" id="KW-1185">Reference proteome</keyword>
<dbReference type="Proteomes" id="UP000297872">
    <property type="component" value="Unassembled WGS sequence"/>
</dbReference>
<evidence type="ECO:0000259" key="3">
    <source>
        <dbReference type="Pfam" id="PF17415"/>
    </source>
</evidence>
<comment type="caution">
    <text evidence="4">The sequence shown here is derived from an EMBL/GenBank/DDBJ whole genome shotgun (WGS) entry which is preliminary data.</text>
</comment>
<proteinExistence type="predicted"/>
<evidence type="ECO:0000256" key="1">
    <source>
        <dbReference type="SAM" id="SignalP"/>
    </source>
</evidence>
<name>A0A4Y8V811_9BACT</name>
<evidence type="ECO:0000259" key="2">
    <source>
        <dbReference type="Pfam" id="PF12667"/>
    </source>
</evidence>
<sequence length="245" mass="27528">MRITKKTILAIGLIASSLTLNSCDDNDNNEMLQRPTALVTVYPTAPEGFFMQLDESTSLVPTNMKTSPFGDKKVRALVNYTIEERSYGGNQQSVYVNWIDSIRTKQPVMTQGSEEKDAKAFGNDPIEIVRDWVSVAEDGYVTLRIRTLWGGSTKHIINLVSGVNKDNVYEFDLRHNAQGDIRGRIGDALIAFNLNSLWKEQPEKVKIKLNWLSFSGKKSVELSLKMHPNSSISNTDVQLISHHIE</sequence>
<dbReference type="InterPro" id="IPR035376">
    <property type="entry name" value="NigD_C"/>
</dbReference>
<dbReference type="Pfam" id="PF12667">
    <property type="entry name" value="NigD_N"/>
    <property type="match status" value="1"/>
</dbReference>
<accession>A0A4Y8V811</accession>
<dbReference type="GeneID" id="302996267"/>
<evidence type="ECO:0000313" key="5">
    <source>
        <dbReference type="Proteomes" id="UP000297872"/>
    </source>
</evidence>
<dbReference type="OrthoDB" id="1016751at2"/>
<dbReference type="InterPro" id="IPR024299">
    <property type="entry name" value="NigD-like_OB_dom"/>
</dbReference>
<reference evidence="4 5" key="1">
    <citation type="submission" date="2019-02" db="EMBL/GenBank/DDBJ databases">
        <title>Draft Genome Sequence of the Prevotella sp. BCRC 81118, Isolated from Human Feces.</title>
        <authorList>
            <person name="Huang C.-H."/>
        </authorList>
    </citation>
    <scope>NUCLEOTIDE SEQUENCE [LARGE SCALE GENOMIC DNA]</scope>
    <source>
        <strain evidence="4 5">BCRC 81118</strain>
    </source>
</reference>
<dbReference type="Gene3D" id="2.40.50.500">
    <property type="entry name" value="NigD-like N-terminal OB domain"/>
    <property type="match status" value="1"/>
</dbReference>
<dbReference type="InterPro" id="IPR038179">
    <property type="entry name" value="NigD-like_N_sf"/>
</dbReference>
<dbReference type="Pfam" id="PF17415">
    <property type="entry name" value="NigD_C"/>
    <property type="match status" value="1"/>
</dbReference>
<evidence type="ECO:0008006" key="6">
    <source>
        <dbReference type="Google" id="ProtNLM"/>
    </source>
</evidence>
<feature type="signal peptide" evidence="1">
    <location>
        <begin position="1"/>
        <end position="22"/>
    </location>
</feature>
<gene>
    <name evidence="4" type="ORF">EXN75_13420</name>
</gene>
<protein>
    <recommendedName>
        <fullName evidence="6">NigD-like C-terminal beta sandwich domain-containing protein</fullName>
    </recommendedName>
</protein>
<organism evidence="4 5">
    <name type="scientific">Segatella hominis</name>
    <dbReference type="NCBI Taxonomy" id="2518605"/>
    <lineage>
        <taxon>Bacteria</taxon>
        <taxon>Pseudomonadati</taxon>
        <taxon>Bacteroidota</taxon>
        <taxon>Bacteroidia</taxon>
        <taxon>Bacteroidales</taxon>
        <taxon>Prevotellaceae</taxon>
        <taxon>Segatella</taxon>
    </lineage>
</organism>
<dbReference type="EMBL" id="SGVY01000044">
    <property type="protein sequence ID" value="TFH77176.1"/>
    <property type="molecule type" value="Genomic_DNA"/>
</dbReference>
<dbReference type="AlphaFoldDB" id="A0A4Y8V811"/>
<dbReference type="RefSeq" id="WP_134844189.1">
    <property type="nucleotide sequence ID" value="NZ_SGVY01000044.1"/>
</dbReference>